<dbReference type="OrthoDB" id="187854at2"/>
<evidence type="ECO:0000313" key="2">
    <source>
        <dbReference type="EMBL" id="AVI49997.1"/>
    </source>
</evidence>
<dbReference type="Proteomes" id="UP000238442">
    <property type="component" value="Chromosome"/>
</dbReference>
<name>A0A2S0HTK3_9FLAO</name>
<dbReference type="AlphaFoldDB" id="A0A2S0HTK3"/>
<dbReference type="Pfam" id="PF11138">
    <property type="entry name" value="DUF2911"/>
    <property type="match status" value="1"/>
</dbReference>
<evidence type="ECO:0000313" key="3">
    <source>
        <dbReference type="Proteomes" id="UP000238442"/>
    </source>
</evidence>
<proteinExistence type="predicted"/>
<dbReference type="EMBL" id="CP027062">
    <property type="protein sequence ID" value="AVI49997.1"/>
    <property type="molecule type" value="Genomic_DNA"/>
</dbReference>
<protein>
    <submittedName>
        <fullName evidence="2">Asparagine synthetase B</fullName>
    </submittedName>
</protein>
<keyword evidence="1" id="KW-0732">Signal</keyword>
<keyword evidence="3" id="KW-1185">Reference proteome</keyword>
<gene>
    <name evidence="2" type="ORF">C5O00_01970</name>
</gene>
<feature type="chain" id="PRO_5015552498" evidence="1">
    <location>
        <begin position="24"/>
        <end position="180"/>
    </location>
</feature>
<sequence length="180" mass="20028">MKQKFLFLIVLALSLTISDTLYAQKFSDLDKSPMDVAAYPSSYRVSDKLIKITYSRPQLKGREVASLAKPGNVWRTGANEATELTLYTDMKLGNTTVKAGTYTFYTIPGENEWTAIISSDLNVWGSYSYNEANDVARITVPATKAKESIEAFAISFEESDNGVDMHLGWGTTRVKIPFTK</sequence>
<dbReference type="RefSeq" id="WP_105214442.1">
    <property type="nucleotide sequence ID" value="NZ_CP027062.1"/>
</dbReference>
<feature type="signal peptide" evidence="1">
    <location>
        <begin position="1"/>
        <end position="23"/>
    </location>
</feature>
<organism evidence="2 3">
    <name type="scientific">Pukyongia salina</name>
    <dbReference type="NCBI Taxonomy" id="2094025"/>
    <lineage>
        <taxon>Bacteria</taxon>
        <taxon>Pseudomonadati</taxon>
        <taxon>Bacteroidota</taxon>
        <taxon>Flavobacteriia</taxon>
        <taxon>Flavobacteriales</taxon>
        <taxon>Flavobacteriaceae</taxon>
        <taxon>Pukyongia</taxon>
    </lineage>
</organism>
<accession>A0A2S0HTK3</accession>
<reference evidence="2 3" key="1">
    <citation type="submission" date="2018-02" db="EMBL/GenBank/DDBJ databases">
        <title>Genomic analysis of the strain RR4-38 isolated from a seawater recirculating aquaculture system.</title>
        <authorList>
            <person name="Kim Y.-S."/>
            <person name="Jang Y.H."/>
            <person name="Kim K.-H."/>
        </authorList>
    </citation>
    <scope>NUCLEOTIDE SEQUENCE [LARGE SCALE GENOMIC DNA]</scope>
    <source>
        <strain evidence="2 3">RR4-38</strain>
    </source>
</reference>
<dbReference type="InterPro" id="IPR021314">
    <property type="entry name" value="DUF2911"/>
</dbReference>
<dbReference type="KEGG" id="aue:C5O00_01970"/>
<evidence type="ECO:0000256" key="1">
    <source>
        <dbReference type="SAM" id="SignalP"/>
    </source>
</evidence>